<evidence type="ECO:0000313" key="9">
    <source>
        <dbReference type="EMBL" id="KAE9291785.1"/>
    </source>
</evidence>
<feature type="binding site" evidence="3">
    <location>
        <position position="501"/>
    </location>
    <ligand>
        <name>ATP</name>
        <dbReference type="ChEBI" id="CHEBI:30616"/>
    </ligand>
</feature>
<feature type="compositionally biased region" description="Basic and acidic residues" evidence="4">
    <location>
        <begin position="369"/>
        <end position="422"/>
    </location>
</feature>
<keyword evidence="2 3" id="KW-0067">ATP-binding</keyword>
<dbReference type="GO" id="GO:0005524">
    <property type="term" value="F:ATP binding"/>
    <property type="evidence" value="ECO:0007669"/>
    <property type="project" value="UniProtKB-UniRule"/>
</dbReference>
<feature type="compositionally biased region" description="Basic and acidic residues" evidence="4">
    <location>
        <begin position="304"/>
        <end position="334"/>
    </location>
</feature>
<dbReference type="PANTHER" id="PTHR44329:SF214">
    <property type="entry name" value="PROTEIN KINASE DOMAIN-CONTAINING PROTEIN"/>
    <property type="match status" value="1"/>
</dbReference>
<dbReference type="SUPFAM" id="SSF56112">
    <property type="entry name" value="Protein kinase-like (PK-like)"/>
    <property type="match status" value="1"/>
</dbReference>
<dbReference type="Pfam" id="PF00069">
    <property type="entry name" value="Pkinase"/>
    <property type="match status" value="1"/>
</dbReference>
<keyword evidence="5" id="KW-0472">Membrane</keyword>
<keyword evidence="11" id="KW-1185">Reference proteome</keyword>
<evidence type="ECO:0000256" key="6">
    <source>
        <dbReference type="SAM" id="SignalP"/>
    </source>
</evidence>
<feature type="signal peptide" evidence="6">
    <location>
        <begin position="1"/>
        <end position="22"/>
    </location>
</feature>
<dbReference type="InterPro" id="IPR008271">
    <property type="entry name" value="Ser/Thr_kinase_AS"/>
</dbReference>
<protein>
    <recommendedName>
        <fullName evidence="7">Protein kinase domain-containing protein</fullName>
    </recommendedName>
</protein>
<keyword evidence="5" id="KW-1133">Transmembrane helix</keyword>
<dbReference type="PROSITE" id="PS50011">
    <property type="entry name" value="PROTEIN_KINASE_DOM"/>
    <property type="match status" value="1"/>
</dbReference>
<keyword evidence="5" id="KW-0812">Transmembrane</keyword>
<dbReference type="Proteomes" id="UP000429607">
    <property type="component" value="Unassembled WGS sequence"/>
</dbReference>
<evidence type="ECO:0000256" key="3">
    <source>
        <dbReference type="PROSITE-ProRule" id="PRU10141"/>
    </source>
</evidence>
<feature type="compositionally biased region" description="Basic and acidic residues" evidence="4">
    <location>
        <begin position="433"/>
        <end position="442"/>
    </location>
</feature>
<feature type="compositionally biased region" description="Basic and acidic residues" evidence="4">
    <location>
        <begin position="242"/>
        <end position="251"/>
    </location>
</feature>
<dbReference type="InterPro" id="IPR011009">
    <property type="entry name" value="Kinase-like_dom_sf"/>
</dbReference>
<dbReference type="PANTHER" id="PTHR44329">
    <property type="entry name" value="SERINE/THREONINE-PROTEIN KINASE TNNI3K-RELATED"/>
    <property type="match status" value="1"/>
</dbReference>
<sequence>MLRAPWLGALALATSGWLSVLADYSSVEIYSDANCDSVPLVVTLELTNATCTTTDTCSAIEISNSSYYYAERCATDRFEYTSQLFSGAKYLMIDGFQEQDCQSYVRSNIFLAAGTCQLASYVGARSEIATLFNDGSAYMTIYNDSACATKAQTFDLNASIIQDHSCYLDYNKFYTSDHTGIFSASSGSSSSSGSNATTIVTASHDSKMSAGALFGIVVACLAIVILPALLIYWKLRRNKRNEKRDNSRGRSPDVALAVSDKHENEERYVPDMSPRSDQRSTLSSHTGGSTPVLHNNEPRGALPSDRHDKRSRKLRGEELRTGGRLQSERFRGDSIGRSGRLHTEELRTTPVRGNRLHREELSNNTVHSDPVRSDRLKNERLRKERQRKERRGDEPRSGRSDRQRGDRMPSDPVRSERMRSFELRCNSTPSDPIRSDRVGDRPPVHAERLRGPITADSVCEDDAVLSSRIPRDSVFVEDLIGRGGYGEVYKGVYEGRAVAVKMLFPETRKSTRHVTEFLTEVKMMTVMDHPRVVEFVGVSWNNLMDLCVVTEFMAGGDLRAWLSDCVDNNYPVGFDYTKVKIATHVVHALAYLHSLTPSVIHRDLKSRNILLNESQDAKLADFGASRERVDRTMTAGVGTSLWIAPEVMMGERYDDKADMFSFGIVLSELDSQQNPYAHAKENNAAGRKMPETAILQLVAMGKLRVEFSPGALKGLVQIGTACTSIDPTERPSAAEAFRKLQSILAQEAKKAVNAK</sequence>
<dbReference type="InterPro" id="IPR017441">
    <property type="entry name" value="Protein_kinase_ATP_BS"/>
</dbReference>
<comment type="caution">
    <text evidence="9">The sequence shown here is derived from an EMBL/GenBank/DDBJ whole genome shotgun (WGS) entry which is preliminary data.</text>
</comment>
<proteinExistence type="predicted"/>
<evidence type="ECO:0000256" key="1">
    <source>
        <dbReference type="ARBA" id="ARBA00022741"/>
    </source>
</evidence>
<feature type="chain" id="PRO_5033524820" description="Protein kinase domain-containing protein" evidence="6">
    <location>
        <begin position="23"/>
        <end position="755"/>
    </location>
</feature>
<feature type="region of interest" description="Disordered" evidence="4">
    <location>
        <begin position="241"/>
        <end position="442"/>
    </location>
</feature>
<reference evidence="9 11" key="1">
    <citation type="submission" date="2018-08" db="EMBL/GenBank/DDBJ databases">
        <title>Genomic investigation of the strawberry pathogen Phytophthora fragariae indicates pathogenicity is determined by transcriptional variation in three key races.</title>
        <authorList>
            <person name="Adams T.M."/>
            <person name="Armitage A.D."/>
            <person name="Sobczyk M.K."/>
            <person name="Bates H.J."/>
            <person name="Dunwell J.M."/>
            <person name="Nellist C.F."/>
            <person name="Harrison R.J."/>
        </authorList>
    </citation>
    <scope>NUCLEOTIDE SEQUENCE [LARGE SCALE GENOMIC DNA]</scope>
    <source>
        <strain evidence="8 10">SCRP249</strain>
        <strain evidence="9 11">SCRP333</strain>
    </source>
</reference>
<evidence type="ECO:0000256" key="2">
    <source>
        <dbReference type="ARBA" id="ARBA00022840"/>
    </source>
</evidence>
<keyword evidence="6" id="KW-0732">Signal</keyword>
<dbReference type="Proteomes" id="UP000434957">
    <property type="component" value="Unassembled WGS sequence"/>
</dbReference>
<evidence type="ECO:0000256" key="4">
    <source>
        <dbReference type="SAM" id="MobiDB-lite"/>
    </source>
</evidence>
<dbReference type="PROSITE" id="PS00107">
    <property type="entry name" value="PROTEIN_KINASE_ATP"/>
    <property type="match status" value="1"/>
</dbReference>
<evidence type="ECO:0000313" key="10">
    <source>
        <dbReference type="Proteomes" id="UP000429607"/>
    </source>
</evidence>
<evidence type="ECO:0000313" key="11">
    <source>
        <dbReference type="Proteomes" id="UP000434957"/>
    </source>
</evidence>
<gene>
    <name evidence="8" type="ORF">PR001_g24409</name>
    <name evidence="9" type="ORF">PR003_g24938</name>
</gene>
<organism evidence="9 11">
    <name type="scientific">Phytophthora rubi</name>
    <dbReference type="NCBI Taxonomy" id="129364"/>
    <lineage>
        <taxon>Eukaryota</taxon>
        <taxon>Sar</taxon>
        <taxon>Stramenopiles</taxon>
        <taxon>Oomycota</taxon>
        <taxon>Peronosporomycetes</taxon>
        <taxon>Peronosporales</taxon>
        <taxon>Peronosporaceae</taxon>
        <taxon>Phytophthora</taxon>
    </lineage>
</organism>
<evidence type="ECO:0000259" key="7">
    <source>
        <dbReference type="PROSITE" id="PS50011"/>
    </source>
</evidence>
<dbReference type="PROSITE" id="PS00108">
    <property type="entry name" value="PROTEIN_KINASE_ST"/>
    <property type="match status" value="1"/>
</dbReference>
<dbReference type="InterPro" id="IPR000719">
    <property type="entry name" value="Prot_kinase_dom"/>
</dbReference>
<feature type="transmembrane region" description="Helical" evidence="5">
    <location>
        <begin position="212"/>
        <end position="233"/>
    </location>
</feature>
<dbReference type="Gene3D" id="1.10.510.10">
    <property type="entry name" value="Transferase(Phosphotransferase) domain 1"/>
    <property type="match status" value="1"/>
</dbReference>
<feature type="compositionally biased region" description="Basic and acidic residues" evidence="4">
    <location>
        <begin position="259"/>
        <end position="278"/>
    </location>
</feature>
<evidence type="ECO:0000256" key="5">
    <source>
        <dbReference type="SAM" id="Phobius"/>
    </source>
</evidence>
<dbReference type="EMBL" id="QXFT01002895">
    <property type="protein sequence ID" value="KAE9291785.1"/>
    <property type="molecule type" value="Genomic_DNA"/>
</dbReference>
<keyword evidence="1 3" id="KW-0547">Nucleotide-binding</keyword>
<accession>A0A6A4CI99</accession>
<feature type="compositionally biased region" description="Polar residues" evidence="4">
    <location>
        <begin position="279"/>
        <end position="293"/>
    </location>
</feature>
<feature type="domain" description="Protein kinase" evidence="7">
    <location>
        <begin position="474"/>
        <end position="744"/>
    </location>
</feature>
<dbReference type="SMART" id="SM00220">
    <property type="entry name" value="S_TKc"/>
    <property type="match status" value="1"/>
</dbReference>
<name>A0A6A4CI99_9STRA</name>
<dbReference type="Gene3D" id="3.30.200.20">
    <property type="entry name" value="Phosphorylase Kinase, domain 1"/>
    <property type="match status" value="1"/>
</dbReference>
<dbReference type="EMBL" id="QXFV01003103">
    <property type="protein sequence ID" value="KAE8979957.1"/>
    <property type="molecule type" value="Genomic_DNA"/>
</dbReference>
<dbReference type="InterPro" id="IPR051681">
    <property type="entry name" value="Ser/Thr_Kinases-Pseudokinases"/>
</dbReference>
<evidence type="ECO:0000313" key="8">
    <source>
        <dbReference type="EMBL" id="KAE8979957.1"/>
    </source>
</evidence>
<dbReference type="AlphaFoldDB" id="A0A6A4CI99"/>
<dbReference type="GO" id="GO:0004674">
    <property type="term" value="F:protein serine/threonine kinase activity"/>
    <property type="evidence" value="ECO:0007669"/>
    <property type="project" value="TreeGrafter"/>
</dbReference>